<dbReference type="GO" id="GO:0016485">
    <property type="term" value="P:protein processing"/>
    <property type="evidence" value="ECO:0007669"/>
    <property type="project" value="TreeGrafter"/>
</dbReference>
<comment type="caution">
    <text evidence="2">The sequence shown here is derived from an EMBL/GenBank/DDBJ whole genome shotgun (WGS) entry which is preliminary data.</text>
</comment>
<keyword evidence="3" id="KW-1185">Reference proteome</keyword>
<protein>
    <recommendedName>
        <fullName evidence="1">Peptidase M13 C-terminal domain-containing protein</fullName>
    </recommendedName>
</protein>
<evidence type="ECO:0000313" key="2">
    <source>
        <dbReference type="EMBL" id="KAH8039434.1"/>
    </source>
</evidence>
<name>A0A9J6EYC6_RHIMP</name>
<dbReference type="InterPro" id="IPR000718">
    <property type="entry name" value="Peptidase_M13"/>
</dbReference>
<reference evidence="2" key="2">
    <citation type="submission" date="2021-09" db="EMBL/GenBank/DDBJ databases">
        <authorList>
            <person name="Jia N."/>
            <person name="Wang J."/>
            <person name="Shi W."/>
            <person name="Du L."/>
            <person name="Sun Y."/>
            <person name="Zhan W."/>
            <person name="Jiang J."/>
            <person name="Wang Q."/>
            <person name="Zhang B."/>
            <person name="Ji P."/>
            <person name="Sakyi L.B."/>
            <person name="Cui X."/>
            <person name="Yuan T."/>
            <person name="Jiang B."/>
            <person name="Yang W."/>
            <person name="Lam T.T.-Y."/>
            <person name="Chang Q."/>
            <person name="Ding S."/>
            <person name="Wang X."/>
            <person name="Zhu J."/>
            <person name="Ruan X."/>
            <person name="Zhao L."/>
            <person name="Wei J."/>
            <person name="Que T."/>
            <person name="Du C."/>
            <person name="Cheng J."/>
            <person name="Dai P."/>
            <person name="Han X."/>
            <person name="Huang E."/>
            <person name="Gao Y."/>
            <person name="Liu J."/>
            <person name="Shao H."/>
            <person name="Ye R."/>
            <person name="Li L."/>
            <person name="Wei W."/>
            <person name="Wang X."/>
            <person name="Wang C."/>
            <person name="Huo Q."/>
            <person name="Li W."/>
            <person name="Guo W."/>
            <person name="Chen H."/>
            <person name="Chen S."/>
            <person name="Zhou L."/>
            <person name="Zhou L."/>
            <person name="Ni X."/>
            <person name="Tian J."/>
            <person name="Zhou Y."/>
            <person name="Sheng Y."/>
            <person name="Liu T."/>
            <person name="Pan Y."/>
            <person name="Xia L."/>
            <person name="Li J."/>
            <person name="Zhao F."/>
            <person name="Cao W."/>
        </authorList>
    </citation>
    <scope>NUCLEOTIDE SEQUENCE</scope>
    <source>
        <strain evidence="2">Rmic-2018</strain>
        <tissue evidence="2">Larvae</tissue>
    </source>
</reference>
<evidence type="ECO:0000313" key="3">
    <source>
        <dbReference type="Proteomes" id="UP000821866"/>
    </source>
</evidence>
<dbReference type="AlphaFoldDB" id="A0A9J6EYC6"/>
<dbReference type="GO" id="GO:0004222">
    <property type="term" value="F:metalloendopeptidase activity"/>
    <property type="evidence" value="ECO:0007669"/>
    <property type="project" value="InterPro"/>
</dbReference>
<dbReference type="EMBL" id="JABSTU010000001">
    <property type="protein sequence ID" value="KAH8039434.1"/>
    <property type="molecule type" value="Genomic_DNA"/>
</dbReference>
<evidence type="ECO:0000259" key="1">
    <source>
        <dbReference type="Pfam" id="PF01431"/>
    </source>
</evidence>
<dbReference type="SUPFAM" id="SSF55486">
    <property type="entry name" value="Metalloproteases ('zincins'), catalytic domain"/>
    <property type="match status" value="1"/>
</dbReference>
<dbReference type="PANTHER" id="PTHR11733">
    <property type="entry name" value="ZINC METALLOPROTEASE FAMILY M13 NEPRILYSIN-RELATED"/>
    <property type="match status" value="1"/>
</dbReference>
<dbReference type="Proteomes" id="UP000821866">
    <property type="component" value="Chromosome 1"/>
</dbReference>
<feature type="domain" description="Peptidase M13 C-terminal" evidence="1">
    <location>
        <begin position="25"/>
        <end position="117"/>
    </location>
</feature>
<sequence length="119" mass="13629">MNDPSFQLSLRGQKETLRDELDSANLADLVGIKMAYDAFQYLVSEQRDQNLAGLDMSVQQLFFVNYCLKWCSEDNSAKPPSAPPWSRCMIPLMNMREFSSAFGCSARKPMNPQEKCTFW</sequence>
<dbReference type="PANTHER" id="PTHR11733:SF241">
    <property type="entry name" value="GH26575P-RELATED"/>
    <property type="match status" value="1"/>
</dbReference>
<dbReference type="PROSITE" id="PS51885">
    <property type="entry name" value="NEPRILYSIN"/>
    <property type="match status" value="1"/>
</dbReference>
<accession>A0A9J6EYC6</accession>
<dbReference type="Gene3D" id="3.40.390.10">
    <property type="entry name" value="Collagenase (Catalytic Domain)"/>
    <property type="match status" value="1"/>
</dbReference>
<dbReference type="Pfam" id="PF01431">
    <property type="entry name" value="Peptidase_M13"/>
    <property type="match status" value="1"/>
</dbReference>
<reference evidence="2" key="1">
    <citation type="journal article" date="2020" name="Cell">
        <title>Large-Scale Comparative Analyses of Tick Genomes Elucidate Their Genetic Diversity and Vector Capacities.</title>
        <authorList>
            <consortium name="Tick Genome and Microbiome Consortium (TIGMIC)"/>
            <person name="Jia N."/>
            <person name="Wang J."/>
            <person name="Shi W."/>
            <person name="Du L."/>
            <person name="Sun Y."/>
            <person name="Zhan W."/>
            <person name="Jiang J.F."/>
            <person name="Wang Q."/>
            <person name="Zhang B."/>
            <person name="Ji P."/>
            <person name="Bell-Sakyi L."/>
            <person name="Cui X.M."/>
            <person name="Yuan T.T."/>
            <person name="Jiang B.G."/>
            <person name="Yang W.F."/>
            <person name="Lam T.T."/>
            <person name="Chang Q.C."/>
            <person name="Ding S.J."/>
            <person name="Wang X.J."/>
            <person name="Zhu J.G."/>
            <person name="Ruan X.D."/>
            <person name="Zhao L."/>
            <person name="Wei J.T."/>
            <person name="Ye R.Z."/>
            <person name="Que T.C."/>
            <person name="Du C.H."/>
            <person name="Zhou Y.H."/>
            <person name="Cheng J.X."/>
            <person name="Dai P.F."/>
            <person name="Guo W.B."/>
            <person name="Han X.H."/>
            <person name="Huang E.J."/>
            <person name="Li L.F."/>
            <person name="Wei W."/>
            <person name="Gao Y.C."/>
            <person name="Liu J.Z."/>
            <person name="Shao H.Z."/>
            <person name="Wang X."/>
            <person name="Wang C.C."/>
            <person name="Yang T.C."/>
            <person name="Huo Q.B."/>
            <person name="Li W."/>
            <person name="Chen H.Y."/>
            <person name="Chen S.E."/>
            <person name="Zhou L.G."/>
            <person name="Ni X.B."/>
            <person name="Tian J.H."/>
            <person name="Sheng Y."/>
            <person name="Liu T."/>
            <person name="Pan Y.S."/>
            <person name="Xia L.Y."/>
            <person name="Li J."/>
            <person name="Zhao F."/>
            <person name="Cao W.C."/>
        </authorList>
    </citation>
    <scope>NUCLEOTIDE SEQUENCE</scope>
    <source>
        <strain evidence="2">Rmic-2018</strain>
    </source>
</reference>
<gene>
    <name evidence="2" type="ORF">HPB51_007312</name>
</gene>
<dbReference type="InterPro" id="IPR024079">
    <property type="entry name" value="MetalloPept_cat_dom_sf"/>
</dbReference>
<organism evidence="2 3">
    <name type="scientific">Rhipicephalus microplus</name>
    <name type="common">Cattle tick</name>
    <name type="synonym">Boophilus microplus</name>
    <dbReference type="NCBI Taxonomy" id="6941"/>
    <lineage>
        <taxon>Eukaryota</taxon>
        <taxon>Metazoa</taxon>
        <taxon>Ecdysozoa</taxon>
        <taxon>Arthropoda</taxon>
        <taxon>Chelicerata</taxon>
        <taxon>Arachnida</taxon>
        <taxon>Acari</taxon>
        <taxon>Parasitiformes</taxon>
        <taxon>Ixodida</taxon>
        <taxon>Ixodoidea</taxon>
        <taxon>Ixodidae</taxon>
        <taxon>Rhipicephalinae</taxon>
        <taxon>Rhipicephalus</taxon>
        <taxon>Boophilus</taxon>
    </lineage>
</organism>
<proteinExistence type="predicted"/>
<dbReference type="InterPro" id="IPR018497">
    <property type="entry name" value="Peptidase_M13_C"/>
</dbReference>
<dbReference type="GO" id="GO:0005886">
    <property type="term" value="C:plasma membrane"/>
    <property type="evidence" value="ECO:0007669"/>
    <property type="project" value="TreeGrafter"/>
</dbReference>